<evidence type="ECO:0000259" key="10">
    <source>
        <dbReference type="Pfam" id="PF17946"/>
    </source>
</evidence>
<proteinExistence type="inferred from homology"/>
<dbReference type="InterPro" id="IPR027417">
    <property type="entry name" value="P-loop_NTPase"/>
</dbReference>
<dbReference type="PIRSF" id="PIRSF000980">
    <property type="entry name" value="RecC"/>
    <property type="match status" value="1"/>
</dbReference>
<evidence type="ECO:0000313" key="12">
    <source>
        <dbReference type="Proteomes" id="UP001207918"/>
    </source>
</evidence>
<organism evidence="11 12">
    <name type="scientific">Fodinibius salsisoli</name>
    <dbReference type="NCBI Taxonomy" id="2820877"/>
    <lineage>
        <taxon>Bacteria</taxon>
        <taxon>Pseudomonadati</taxon>
        <taxon>Balneolota</taxon>
        <taxon>Balneolia</taxon>
        <taxon>Balneolales</taxon>
        <taxon>Balneolaceae</taxon>
        <taxon>Fodinibius</taxon>
    </lineage>
</organism>
<keyword evidence="7" id="KW-0067">ATP-binding</keyword>
<dbReference type="GO" id="GO:0008854">
    <property type="term" value="F:exodeoxyribonuclease V activity"/>
    <property type="evidence" value="ECO:0007669"/>
    <property type="project" value="UniProtKB-EC"/>
</dbReference>
<name>A0ABT3PQV0_9BACT</name>
<dbReference type="Pfam" id="PF17946">
    <property type="entry name" value="RecC_C"/>
    <property type="match status" value="1"/>
</dbReference>
<evidence type="ECO:0000256" key="2">
    <source>
        <dbReference type="ARBA" id="ARBA00022741"/>
    </source>
</evidence>
<dbReference type="EC" id="3.1.11.5" evidence="11"/>
<evidence type="ECO:0000256" key="4">
    <source>
        <dbReference type="ARBA" id="ARBA00022801"/>
    </source>
</evidence>
<keyword evidence="2" id="KW-0547">Nucleotide-binding</keyword>
<feature type="domain" description="RecC C-terminal" evidence="10">
    <location>
        <begin position="784"/>
        <end position="1010"/>
    </location>
</feature>
<reference evidence="11 12" key="1">
    <citation type="submission" date="2021-03" db="EMBL/GenBank/DDBJ databases">
        <title>Aliifodinibius sp. nov., a new bacterium isolated from saline soil.</title>
        <authorList>
            <person name="Galisteo C."/>
            <person name="De La Haba R."/>
            <person name="Sanchez-Porro C."/>
            <person name="Ventosa A."/>
        </authorList>
    </citation>
    <scope>NUCLEOTIDE SEQUENCE [LARGE SCALE GENOMIC DNA]</scope>
    <source>
        <strain evidence="11 12">1BSP15-2V2</strain>
    </source>
</reference>
<evidence type="ECO:0000313" key="11">
    <source>
        <dbReference type="EMBL" id="MCW9708210.1"/>
    </source>
</evidence>
<evidence type="ECO:0000256" key="6">
    <source>
        <dbReference type="ARBA" id="ARBA00022839"/>
    </source>
</evidence>
<dbReference type="Gene3D" id="3.40.50.300">
    <property type="entry name" value="P-loop containing nucleotide triphosphate hydrolases"/>
    <property type="match status" value="2"/>
</dbReference>
<dbReference type="Gene3D" id="3.40.50.10930">
    <property type="match status" value="1"/>
</dbReference>
<dbReference type="SUPFAM" id="SSF52540">
    <property type="entry name" value="P-loop containing nucleoside triphosphate hydrolases"/>
    <property type="match status" value="2"/>
</dbReference>
<evidence type="ECO:0000256" key="5">
    <source>
        <dbReference type="ARBA" id="ARBA00022806"/>
    </source>
</evidence>
<keyword evidence="3" id="KW-0227">DNA damage</keyword>
<protein>
    <submittedName>
        <fullName evidence="11">Exodeoxyribonuclease V subunit gamma</fullName>
        <ecNumber evidence="11">3.1.11.5</ecNumber>
    </submittedName>
</protein>
<evidence type="ECO:0000256" key="7">
    <source>
        <dbReference type="ARBA" id="ARBA00022840"/>
    </source>
</evidence>
<dbReference type="InterPro" id="IPR011335">
    <property type="entry name" value="Restrct_endonuc-II-like"/>
</dbReference>
<dbReference type="InterPro" id="IPR006697">
    <property type="entry name" value="RecC"/>
</dbReference>
<evidence type="ECO:0000256" key="9">
    <source>
        <dbReference type="ARBA" id="ARBA00023204"/>
    </source>
</evidence>
<dbReference type="Pfam" id="PF04257">
    <property type="entry name" value="Exonuc_V_gamma"/>
    <property type="match status" value="1"/>
</dbReference>
<dbReference type="InterPro" id="IPR041500">
    <property type="entry name" value="RecC_C"/>
</dbReference>
<dbReference type="InterPro" id="IPR013986">
    <property type="entry name" value="DExx_box_DNA_helicase_dom_sf"/>
</dbReference>
<keyword evidence="12" id="KW-1185">Reference proteome</keyword>
<dbReference type="HAMAP" id="MF_01486">
    <property type="entry name" value="RecC"/>
    <property type="match status" value="1"/>
</dbReference>
<keyword evidence="5" id="KW-0347">Helicase</keyword>
<dbReference type="PANTHER" id="PTHR30591:SF1">
    <property type="entry name" value="RECBCD ENZYME SUBUNIT RECC"/>
    <property type="match status" value="1"/>
</dbReference>
<evidence type="ECO:0000256" key="3">
    <source>
        <dbReference type="ARBA" id="ARBA00022763"/>
    </source>
</evidence>
<dbReference type="Gene3D" id="1.10.10.990">
    <property type="match status" value="1"/>
</dbReference>
<keyword evidence="4 11" id="KW-0378">Hydrolase</keyword>
<evidence type="ECO:0000256" key="1">
    <source>
        <dbReference type="ARBA" id="ARBA00022722"/>
    </source>
</evidence>
<evidence type="ECO:0000256" key="8">
    <source>
        <dbReference type="ARBA" id="ARBA00023125"/>
    </source>
</evidence>
<comment type="caution">
    <text evidence="11">The sequence shown here is derived from an EMBL/GenBank/DDBJ whole genome shotgun (WGS) entry which is preliminary data.</text>
</comment>
<dbReference type="SUPFAM" id="SSF52980">
    <property type="entry name" value="Restriction endonuclease-like"/>
    <property type="match status" value="1"/>
</dbReference>
<keyword evidence="1" id="KW-0540">Nuclease</keyword>
<keyword evidence="9" id="KW-0234">DNA repair</keyword>
<dbReference type="NCBIfam" id="TIGR01450">
    <property type="entry name" value="recC"/>
    <property type="match status" value="1"/>
</dbReference>
<dbReference type="Gene3D" id="1.10.10.160">
    <property type="match status" value="1"/>
</dbReference>
<keyword evidence="6" id="KW-0269">Exonuclease</keyword>
<dbReference type="RefSeq" id="WP_265766996.1">
    <property type="nucleotide sequence ID" value="NZ_JAGGJA010000011.1"/>
</dbReference>
<dbReference type="EMBL" id="JAGGJA010000011">
    <property type="protein sequence ID" value="MCW9708210.1"/>
    <property type="molecule type" value="Genomic_DNA"/>
</dbReference>
<dbReference type="PANTHER" id="PTHR30591">
    <property type="entry name" value="RECBCD ENZYME SUBUNIT RECC"/>
    <property type="match status" value="1"/>
</dbReference>
<keyword evidence="8" id="KW-0238">DNA-binding</keyword>
<accession>A0ABT3PQV0</accession>
<gene>
    <name evidence="11" type="primary">recC</name>
    <name evidence="11" type="ORF">J6I44_15195</name>
</gene>
<sequence length="1079" mass="123791">MLTIFHATDQQALADQLLKECRDASGGNPLAEEVLIVQNHGMGQWLTMHRARAEGVAANMVFEFPAERMWKLVRLLHPDLPQTLPSDRGPMAWSLMQLLEEYADEPIFAPLRFYMEDTDPGRQEVRKWKLSNKIADVFDQYLVYRPDLLLKWEQGKTYFEDNEAERWQSEIWRKLQDNWKVDWPDEYAPHRALLQQELFDAIEEGVLDGEALPARLSVFGVSGMPPALVQTLVQVSALIDVSFYQLTTDRLVTDAADFYHPLLQSFGKVGSDLSNLLQQSVKRYGVEPNYTSVDARNKDGQSTFSTFLQVQESLKKNQSSSRLETGLSEDGSIRVHSCHSPMREVEILYDQLLSILDENPNCHPDDVLIMTPDIETYAPMIRAVFGSQEEGQLEIPFHISDRGVGASRPVTEAFLGLLALLESRFKVTELLDLLDTSPIRSAFEIREEEITQIEQWVEENRIRWGIDGPFKEKLGLPATSNFSWKAGLRRMILGYTMEATEDQLFESIYPYEEVASSDDAVLAGKLAYFLQSLFELYEEVQQSKSIDGWANCIASMVSTFFPDNQEVFSEVAQIRQRIDTLKEQGEVSGYGRTVPYRLIRSWFQNQLEEQHTGGGRIGQGITFSSLMPMRSIPFQVIGVIGMNDDAFPRPKKPVAFDLMSEEQRPGDPINAQEDRYLFLENLLSAGSHIYFSYVGQSNRDDTDFPPSVVLSEFLDYLETHHGLTTDSLITRHPLQAFSSRYFKDEGYFSYSKLQRKISQQMLSSAEAPPSFIQERLPPPDEEKKQLSLNQLISFYQHPIQYVMRNRLGIYLRTEEVITEDREPFALQGLDNYQVGQVLLDRYIKKKPLESYHEVLRSRDQLPEGWVGEQAYDKKITEVQNFATAISRAVEEEPLDDLEVNLSVGGFHIVGHLSNLYTPCRLSYRFGSPRAKDLISFWVKHVVLQTVSDDTYPNYSLFYAKDRYKTFVEYELSPVEDSVSLLERLLQGYWQGQQSMSYLFPESAFAFAEQLCQKKKEEAEAMKNAIRAWEPSYNGYPGEGDDGYIRLAVGSDQPLQEPEFQKQAVKFWAPFFEHVEKERG</sequence>
<dbReference type="Proteomes" id="UP001207918">
    <property type="component" value="Unassembled WGS sequence"/>
</dbReference>